<keyword evidence="2" id="KW-1185">Reference proteome</keyword>
<dbReference type="Proteomes" id="UP001159363">
    <property type="component" value="Chromosome 1"/>
</dbReference>
<protein>
    <submittedName>
        <fullName evidence="1">Uncharacterized protein</fullName>
    </submittedName>
</protein>
<gene>
    <name evidence="1" type="ORF">PR048_000254</name>
</gene>
<evidence type="ECO:0000313" key="2">
    <source>
        <dbReference type="Proteomes" id="UP001159363"/>
    </source>
</evidence>
<comment type="caution">
    <text evidence="1">The sequence shown here is derived from an EMBL/GenBank/DDBJ whole genome shotgun (WGS) entry which is preliminary data.</text>
</comment>
<reference evidence="1 2" key="1">
    <citation type="submission" date="2023-02" db="EMBL/GenBank/DDBJ databases">
        <title>LHISI_Scaffold_Assembly.</title>
        <authorList>
            <person name="Stuart O.P."/>
            <person name="Cleave R."/>
            <person name="Magrath M.J.L."/>
            <person name="Mikheyev A.S."/>
        </authorList>
    </citation>
    <scope>NUCLEOTIDE SEQUENCE [LARGE SCALE GENOMIC DNA]</scope>
    <source>
        <strain evidence="1">Daus_M_001</strain>
        <tissue evidence="1">Leg muscle</tissue>
    </source>
</reference>
<sequence length="677" mass="76712">MIYILRRVVRHGAQSVRPCKLKFNPLPCSRRGFRYARIRVSADILQGHNFNKSLDNSPRNYVPSPRGHLRKVTAFCSTKRRVLQPGEESMQNKIGGDRAEVWKRTLSASTADLTRWKVRRTRLIVPAGREEGLTSLESVQVAQGGRKREGIGPWHLFGTRPAFAWSDFGKPRKAEIRMAGPGIEPGSSECESSELPLRHRARFLILRIRMFLKGRKSLERGQAYWSSSDRPAVKIKSCGEIFTDWNLVRLQFGKFERYSVYAIQPPLLRHKHDCARIWGNRSDRQQWAFRNTAVTVCVASRAERQLAHWLYKSEITRRENQANDNWDPIHGLIQKANVVVAHEKDPNPKQYLERYLQELQHLSISSKYFTEITLPAAFTLQVQFTTWSRLDFPNDGLPIRASVLWLHASHTNVHRCDVIRSQWEPRCESLIPSGLVRLKTAAATERFIRSEKFWCQFVQLGQDDNNGVNNVNSARQDKPNIERMTELPQSILELYEGEVDKFYAASKCGCGDCVITRHVTTLASHQGEPGLIPGGVTEFSSGNRAEKCRWSAGFLGDLSFPPAPSFQRCSIFTSITLIGSQDVAVKSRPNLFTRSRACEFADASVLVSPVSPRRFLTLKRGVPTGDGVCCLLQQRAQWSAITAAYLEVCEFVGREPGIHGDTSADLVVLQEPSLKEE</sequence>
<accession>A0ABQ9IE58</accession>
<name>A0ABQ9IE58_9NEOP</name>
<dbReference type="EMBL" id="JARBHB010000001">
    <property type="protein sequence ID" value="KAJ8894947.1"/>
    <property type="molecule type" value="Genomic_DNA"/>
</dbReference>
<organism evidence="1 2">
    <name type="scientific">Dryococelus australis</name>
    <dbReference type="NCBI Taxonomy" id="614101"/>
    <lineage>
        <taxon>Eukaryota</taxon>
        <taxon>Metazoa</taxon>
        <taxon>Ecdysozoa</taxon>
        <taxon>Arthropoda</taxon>
        <taxon>Hexapoda</taxon>
        <taxon>Insecta</taxon>
        <taxon>Pterygota</taxon>
        <taxon>Neoptera</taxon>
        <taxon>Polyneoptera</taxon>
        <taxon>Phasmatodea</taxon>
        <taxon>Verophasmatodea</taxon>
        <taxon>Anareolatae</taxon>
        <taxon>Phasmatidae</taxon>
        <taxon>Eurycanthinae</taxon>
        <taxon>Dryococelus</taxon>
    </lineage>
</organism>
<evidence type="ECO:0000313" key="1">
    <source>
        <dbReference type="EMBL" id="KAJ8894947.1"/>
    </source>
</evidence>
<proteinExistence type="predicted"/>